<dbReference type="InterPro" id="IPR008217">
    <property type="entry name" value="Ccc1_fam"/>
</dbReference>
<feature type="transmembrane region" description="Helical" evidence="5">
    <location>
        <begin position="12"/>
        <end position="35"/>
    </location>
</feature>
<feature type="transmembrane region" description="Helical" evidence="5">
    <location>
        <begin position="168"/>
        <end position="187"/>
    </location>
</feature>
<evidence type="ECO:0000256" key="4">
    <source>
        <dbReference type="ARBA" id="ARBA00023136"/>
    </source>
</evidence>
<feature type="transmembrane region" description="Helical" evidence="5">
    <location>
        <begin position="199"/>
        <end position="224"/>
    </location>
</feature>
<feature type="transmembrane region" description="Helical" evidence="5">
    <location>
        <begin position="140"/>
        <end position="162"/>
    </location>
</feature>
<protein>
    <recommendedName>
        <fullName evidence="8">VIT family protein</fullName>
    </recommendedName>
</protein>
<comment type="caution">
    <text evidence="6">The sequence shown here is derived from an EMBL/GenBank/DDBJ whole genome shotgun (WGS) entry which is preliminary data.</text>
</comment>
<sequence>MENINQKLNWLRAAVLGGNDGIVSISAVVVGMAGATNDLKIILTASVASLIAGALSMAVGEYVSVSSQRDTEKALIEKERHEINNNPEEELKELVSIYEKEGLSKETALLVAKEFTAHDVHAAHFHAELGINPNNLTNPLHASCASAIAFLFGGIIPLFTITISPPSIRVPVTFFTVLCVLIVIGILSTHAGGAKKINATVRVVIGGLLAMLVTYGIGEIFGVIGI</sequence>
<dbReference type="Pfam" id="PF01988">
    <property type="entry name" value="VIT1"/>
    <property type="match status" value="1"/>
</dbReference>
<evidence type="ECO:0000256" key="3">
    <source>
        <dbReference type="ARBA" id="ARBA00022989"/>
    </source>
</evidence>
<evidence type="ECO:0000256" key="1">
    <source>
        <dbReference type="ARBA" id="ARBA00004127"/>
    </source>
</evidence>
<dbReference type="PANTHER" id="PTHR31851">
    <property type="entry name" value="FE(2+)/MN(2+) TRANSPORTER PCL1"/>
    <property type="match status" value="1"/>
</dbReference>
<accession>A0A1F6YWD4</accession>
<evidence type="ECO:0000313" key="7">
    <source>
        <dbReference type="Proteomes" id="UP000178975"/>
    </source>
</evidence>
<name>A0A1F6YWD4_9BACT</name>
<dbReference type="CDD" id="cd02432">
    <property type="entry name" value="Nodulin-21_like_1"/>
    <property type="match status" value="1"/>
</dbReference>
<dbReference type="AlphaFoldDB" id="A0A1F6YWD4"/>
<gene>
    <name evidence="6" type="ORF">A2456_02715</name>
</gene>
<evidence type="ECO:0000256" key="2">
    <source>
        <dbReference type="ARBA" id="ARBA00022692"/>
    </source>
</evidence>
<reference evidence="6 7" key="1">
    <citation type="journal article" date="2016" name="Nat. Commun.">
        <title>Thousands of microbial genomes shed light on interconnected biogeochemical processes in an aquifer system.</title>
        <authorList>
            <person name="Anantharaman K."/>
            <person name="Brown C.T."/>
            <person name="Hug L.A."/>
            <person name="Sharon I."/>
            <person name="Castelle C.J."/>
            <person name="Probst A.J."/>
            <person name="Thomas B.C."/>
            <person name="Singh A."/>
            <person name="Wilkins M.J."/>
            <person name="Karaoz U."/>
            <person name="Brodie E.L."/>
            <person name="Williams K.H."/>
            <person name="Hubbard S.S."/>
            <person name="Banfield J.F."/>
        </authorList>
    </citation>
    <scope>NUCLEOTIDE SEQUENCE [LARGE SCALE GENOMIC DNA]</scope>
</reference>
<keyword evidence="4 5" id="KW-0472">Membrane</keyword>
<proteinExistence type="predicted"/>
<feature type="transmembrane region" description="Helical" evidence="5">
    <location>
        <begin position="41"/>
        <end position="63"/>
    </location>
</feature>
<evidence type="ECO:0000256" key="5">
    <source>
        <dbReference type="SAM" id="Phobius"/>
    </source>
</evidence>
<evidence type="ECO:0000313" key="6">
    <source>
        <dbReference type="EMBL" id="OGJ10721.1"/>
    </source>
</evidence>
<dbReference type="GO" id="GO:0030026">
    <property type="term" value="P:intracellular manganese ion homeostasis"/>
    <property type="evidence" value="ECO:0007669"/>
    <property type="project" value="InterPro"/>
</dbReference>
<keyword evidence="2 5" id="KW-0812">Transmembrane</keyword>
<keyword evidence="3 5" id="KW-1133">Transmembrane helix</keyword>
<dbReference type="EMBL" id="MFWE01000003">
    <property type="protein sequence ID" value="OGJ10721.1"/>
    <property type="molecule type" value="Genomic_DNA"/>
</dbReference>
<dbReference type="Proteomes" id="UP000178975">
    <property type="component" value="Unassembled WGS sequence"/>
</dbReference>
<dbReference type="GO" id="GO:0012505">
    <property type="term" value="C:endomembrane system"/>
    <property type="evidence" value="ECO:0007669"/>
    <property type="project" value="UniProtKB-SubCell"/>
</dbReference>
<organism evidence="6 7">
    <name type="scientific">Candidatus Nomurabacteria bacterium RIFOXYC2_FULL_36_19</name>
    <dbReference type="NCBI Taxonomy" id="1801806"/>
    <lineage>
        <taxon>Bacteria</taxon>
        <taxon>Candidatus Nomuraibacteriota</taxon>
    </lineage>
</organism>
<comment type="subcellular location">
    <subcellularLocation>
        <location evidence="1">Endomembrane system</location>
        <topology evidence="1">Multi-pass membrane protein</topology>
    </subcellularLocation>
</comment>
<dbReference type="GO" id="GO:0005384">
    <property type="term" value="F:manganese ion transmembrane transporter activity"/>
    <property type="evidence" value="ECO:0007669"/>
    <property type="project" value="InterPro"/>
</dbReference>
<evidence type="ECO:0008006" key="8">
    <source>
        <dbReference type="Google" id="ProtNLM"/>
    </source>
</evidence>